<keyword evidence="1" id="KW-1133">Transmembrane helix</keyword>
<dbReference type="PANTHER" id="PTHR30273:SF2">
    <property type="entry name" value="PROTEIN FECR"/>
    <property type="match status" value="1"/>
</dbReference>
<sequence>MKDSNRVWLLMGRQLSHSISVEEEKELKALLMEDPELWYAYELIQAVNNLDNVTNEFIDEIKLLLDGHTEPGKLSAILSSKLENARQEELPAPQPARIRRLAPLARAAAVAAGIAVTIWAGFYFFKPSQPAVAQGMNEIAAPRGSKTQITLADGTEIWLNAGSKLTYPKNFSHENREVTLVGEAFFKVRHDDLHPFIVHTQEADITDLGTSFNVKAYAGGHTTETTLIEGALEVSLKKDPSKKIRMKPNEKLVLRNTVPEAGKSAVEAEQELKVTDIVPYRQTNDIVETAWVDNKFIFRDERFEDLAAMMEKRYNVSIRISSDEIKAYQLTGIFKNESVEEALKVLQVIAPFKYSIQHDTITIHE</sequence>
<dbReference type="EMBL" id="JAGHKP010000001">
    <property type="protein sequence ID" value="MBO9152126.1"/>
    <property type="molecule type" value="Genomic_DNA"/>
</dbReference>
<dbReference type="Proteomes" id="UP000679126">
    <property type="component" value="Unassembled WGS sequence"/>
</dbReference>
<evidence type="ECO:0000313" key="4">
    <source>
        <dbReference type="EMBL" id="MBO9152126.1"/>
    </source>
</evidence>
<dbReference type="InterPro" id="IPR006860">
    <property type="entry name" value="FecR"/>
</dbReference>
<dbReference type="Gene3D" id="2.60.120.1440">
    <property type="match status" value="1"/>
</dbReference>
<dbReference type="InterPro" id="IPR012373">
    <property type="entry name" value="Ferrdict_sens_TM"/>
</dbReference>
<dbReference type="RefSeq" id="WP_209144980.1">
    <property type="nucleotide sequence ID" value="NZ_JAGHKP010000001.1"/>
</dbReference>
<organism evidence="4 5">
    <name type="scientific">Chitinophaga chungangae</name>
    <dbReference type="NCBI Taxonomy" id="2821488"/>
    <lineage>
        <taxon>Bacteria</taxon>
        <taxon>Pseudomonadati</taxon>
        <taxon>Bacteroidota</taxon>
        <taxon>Chitinophagia</taxon>
        <taxon>Chitinophagales</taxon>
        <taxon>Chitinophagaceae</taxon>
        <taxon>Chitinophaga</taxon>
    </lineage>
</organism>
<gene>
    <name evidence="4" type="ORF">J7I43_07885</name>
</gene>
<keyword evidence="1" id="KW-0812">Transmembrane</keyword>
<name>A0ABS3YBU5_9BACT</name>
<dbReference type="Pfam" id="PF16344">
    <property type="entry name" value="FecR_C"/>
    <property type="match status" value="1"/>
</dbReference>
<evidence type="ECO:0000259" key="2">
    <source>
        <dbReference type="Pfam" id="PF04773"/>
    </source>
</evidence>
<comment type="caution">
    <text evidence="4">The sequence shown here is derived from an EMBL/GenBank/DDBJ whole genome shotgun (WGS) entry which is preliminary data.</text>
</comment>
<dbReference type="PIRSF" id="PIRSF018266">
    <property type="entry name" value="FecR"/>
    <property type="match status" value="1"/>
</dbReference>
<dbReference type="Pfam" id="PF04773">
    <property type="entry name" value="FecR"/>
    <property type="match status" value="1"/>
</dbReference>
<feature type="domain" description="FecR protein" evidence="2">
    <location>
        <begin position="139"/>
        <end position="232"/>
    </location>
</feature>
<feature type="transmembrane region" description="Helical" evidence="1">
    <location>
        <begin position="104"/>
        <end position="125"/>
    </location>
</feature>
<accession>A0ABS3YBU5</accession>
<evidence type="ECO:0000259" key="3">
    <source>
        <dbReference type="Pfam" id="PF16344"/>
    </source>
</evidence>
<dbReference type="InterPro" id="IPR032508">
    <property type="entry name" value="FecR_C"/>
</dbReference>
<dbReference type="PANTHER" id="PTHR30273">
    <property type="entry name" value="PERIPLASMIC SIGNAL SENSOR AND SIGMA FACTOR ACTIVATOR FECR-RELATED"/>
    <property type="match status" value="1"/>
</dbReference>
<evidence type="ECO:0000313" key="5">
    <source>
        <dbReference type="Proteomes" id="UP000679126"/>
    </source>
</evidence>
<keyword evidence="1" id="KW-0472">Membrane</keyword>
<protein>
    <submittedName>
        <fullName evidence="4">FecR family protein</fullName>
    </submittedName>
</protein>
<keyword evidence="5" id="KW-1185">Reference proteome</keyword>
<evidence type="ECO:0000256" key="1">
    <source>
        <dbReference type="SAM" id="Phobius"/>
    </source>
</evidence>
<reference evidence="5" key="1">
    <citation type="submission" date="2021-03" db="EMBL/GenBank/DDBJ databases">
        <title>Assistant Professor.</title>
        <authorList>
            <person name="Huq M.A."/>
        </authorList>
    </citation>
    <scope>NUCLEOTIDE SEQUENCE [LARGE SCALE GENOMIC DNA]</scope>
    <source>
        <strain evidence="5">MAH-28</strain>
    </source>
</reference>
<dbReference type="Gene3D" id="3.55.50.30">
    <property type="match status" value="1"/>
</dbReference>
<proteinExistence type="predicted"/>
<feature type="domain" description="Protein FecR C-terminal" evidence="3">
    <location>
        <begin position="295"/>
        <end position="363"/>
    </location>
</feature>